<keyword evidence="7 12" id="KW-0812">Transmembrane</keyword>
<keyword evidence="5" id="KW-0050">Antiport</keyword>
<evidence type="ECO:0000256" key="11">
    <source>
        <dbReference type="ARBA" id="ARBA00031636"/>
    </source>
</evidence>
<dbReference type="InterPro" id="IPR050222">
    <property type="entry name" value="MATE_MdtK"/>
</dbReference>
<evidence type="ECO:0000256" key="6">
    <source>
        <dbReference type="ARBA" id="ARBA00022475"/>
    </source>
</evidence>
<sequence length="453" mass="48444">MDIREPGSNNDSTIKRKLIKLALPATIENILETSVGFIDSLMIAQIGLFAVAGIGIANAILNVYIAVFIALGIGTSSLISRNIGAGDSEKATLIAKQSLLLAIVSGLILGLVSFLVGPQLLDLMGATKQTFDYALQFFSIVGGGSIAIATMILLGSMLRAIGDTKSPMKIGFITNLLNIILDYILIFGLGPIPAFGVVGTAIGTLIARVLGTILLYRKAQSSVLAFPFMSLFQRSNYQELLKLSFPAALERLVMRLGQVLYFGLIVAIGAKTYSAHSIAGSIESFVYMPAYGLATAAATLAGNSIGKKEFEETKRVALYAVKYGVIVLSILGIGLFFGTPYIAPWFTTDAEAIKQITIALRIDAFNQPGLAISLILAGVLQGMGDTKTPLYSTAFGMWVTRVLGVLLLGKVLNLGIAGVWVAIGIDLYVRSLFLTYRFKRNIRMLKKNQIPSL</sequence>
<organism evidence="13 14">
    <name type="scientific">Enterococcus durans</name>
    <dbReference type="NCBI Taxonomy" id="53345"/>
    <lineage>
        <taxon>Bacteria</taxon>
        <taxon>Bacillati</taxon>
        <taxon>Bacillota</taxon>
        <taxon>Bacilli</taxon>
        <taxon>Lactobacillales</taxon>
        <taxon>Enterococcaceae</taxon>
        <taxon>Enterococcus</taxon>
    </lineage>
</organism>
<feature type="transmembrane region" description="Helical" evidence="12">
    <location>
        <begin position="170"/>
        <end position="189"/>
    </location>
</feature>
<feature type="transmembrane region" description="Helical" evidence="12">
    <location>
        <begin position="195"/>
        <end position="216"/>
    </location>
</feature>
<evidence type="ECO:0000256" key="2">
    <source>
        <dbReference type="ARBA" id="ARBA00004651"/>
    </source>
</evidence>
<dbReference type="AlphaFoldDB" id="A0AB36S7B1"/>
<comment type="caution">
    <text evidence="13">The sequence shown here is derived from an EMBL/GenBank/DDBJ whole genome shotgun (WGS) entry which is preliminary data.</text>
</comment>
<feature type="transmembrane region" description="Helical" evidence="12">
    <location>
        <begin position="414"/>
        <end position="436"/>
    </location>
</feature>
<feature type="transmembrane region" description="Helical" evidence="12">
    <location>
        <begin position="317"/>
        <end position="338"/>
    </location>
</feature>
<evidence type="ECO:0000313" key="14">
    <source>
        <dbReference type="Proteomes" id="UP000220669"/>
    </source>
</evidence>
<reference evidence="13 14" key="1">
    <citation type="submission" date="2017-09" db="EMBL/GenBank/DDBJ databases">
        <title>FDA dAtabase for Regulatory Grade micrObial Sequences (FDA-ARGOS): Supporting development and validation of Infectious Disease Dx tests.</title>
        <authorList>
            <person name="Minogue T."/>
            <person name="Wolcott M."/>
            <person name="Wasieloski L."/>
            <person name="Aguilar W."/>
            <person name="Moore D."/>
            <person name="Tallon L.J."/>
            <person name="Sadzewicz L."/>
            <person name="Ott S."/>
            <person name="Zhao X."/>
            <person name="Nagaraj S."/>
            <person name="Vavikolanu K."/>
            <person name="Aluvathingal J."/>
            <person name="Nadendla S."/>
            <person name="Sichtig H."/>
        </authorList>
    </citation>
    <scope>NUCLEOTIDE SEQUENCE [LARGE SCALE GENOMIC DNA]</scope>
    <source>
        <strain evidence="13 14">FDAARGOS_396</strain>
    </source>
</reference>
<proteinExistence type="predicted"/>
<evidence type="ECO:0000313" key="13">
    <source>
        <dbReference type="EMBL" id="PEH44753.1"/>
    </source>
</evidence>
<keyword evidence="8 12" id="KW-1133">Transmembrane helix</keyword>
<evidence type="ECO:0000256" key="4">
    <source>
        <dbReference type="ARBA" id="ARBA00022448"/>
    </source>
</evidence>
<dbReference type="PIRSF" id="PIRSF006603">
    <property type="entry name" value="DinF"/>
    <property type="match status" value="1"/>
</dbReference>
<evidence type="ECO:0000256" key="7">
    <source>
        <dbReference type="ARBA" id="ARBA00022692"/>
    </source>
</evidence>
<keyword evidence="6" id="KW-1003">Cell membrane</keyword>
<keyword evidence="4" id="KW-0813">Transport</keyword>
<dbReference type="InterPro" id="IPR048279">
    <property type="entry name" value="MdtK-like"/>
</dbReference>
<dbReference type="CDD" id="cd13137">
    <property type="entry name" value="MATE_NorM_like"/>
    <property type="match status" value="1"/>
</dbReference>
<feature type="transmembrane region" description="Helical" evidence="12">
    <location>
        <begin position="99"/>
        <end position="121"/>
    </location>
</feature>
<dbReference type="NCBIfam" id="TIGR00797">
    <property type="entry name" value="matE"/>
    <property type="match status" value="1"/>
</dbReference>
<dbReference type="GO" id="GO:0015297">
    <property type="term" value="F:antiporter activity"/>
    <property type="evidence" value="ECO:0007669"/>
    <property type="project" value="UniProtKB-KW"/>
</dbReference>
<evidence type="ECO:0000256" key="12">
    <source>
        <dbReference type="SAM" id="Phobius"/>
    </source>
</evidence>
<feature type="transmembrane region" description="Helical" evidence="12">
    <location>
        <begin position="133"/>
        <end position="158"/>
    </location>
</feature>
<dbReference type="Pfam" id="PF01554">
    <property type="entry name" value="MatE"/>
    <property type="match status" value="2"/>
</dbReference>
<accession>A0AB36S7B1</accession>
<keyword evidence="10 12" id="KW-0472">Membrane</keyword>
<comment type="subcellular location">
    <subcellularLocation>
        <location evidence="2">Cell membrane</location>
        <topology evidence="2">Multi-pass membrane protein</topology>
    </subcellularLocation>
</comment>
<dbReference type="PANTHER" id="PTHR43298">
    <property type="entry name" value="MULTIDRUG RESISTANCE PROTEIN NORM-RELATED"/>
    <property type="match status" value="1"/>
</dbReference>
<feature type="transmembrane region" description="Helical" evidence="12">
    <location>
        <begin position="46"/>
        <end position="79"/>
    </location>
</feature>
<dbReference type="Proteomes" id="UP000220669">
    <property type="component" value="Unassembled WGS sequence"/>
</dbReference>
<evidence type="ECO:0000256" key="3">
    <source>
        <dbReference type="ARBA" id="ARBA00020268"/>
    </source>
</evidence>
<dbReference type="EMBL" id="PDEB01000004">
    <property type="protein sequence ID" value="PEH44753.1"/>
    <property type="molecule type" value="Genomic_DNA"/>
</dbReference>
<evidence type="ECO:0000256" key="1">
    <source>
        <dbReference type="ARBA" id="ARBA00003408"/>
    </source>
</evidence>
<dbReference type="RefSeq" id="WP_016176631.1">
    <property type="nucleotide sequence ID" value="NZ_CAKMBM010000017.1"/>
</dbReference>
<dbReference type="InterPro" id="IPR002528">
    <property type="entry name" value="MATE_fam"/>
</dbReference>
<dbReference type="GO" id="GO:0005886">
    <property type="term" value="C:plasma membrane"/>
    <property type="evidence" value="ECO:0007669"/>
    <property type="project" value="UniProtKB-SubCell"/>
</dbReference>
<evidence type="ECO:0000256" key="10">
    <source>
        <dbReference type="ARBA" id="ARBA00023136"/>
    </source>
</evidence>
<protein>
    <recommendedName>
        <fullName evidence="3">Probable multidrug resistance protein NorM</fullName>
    </recommendedName>
    <alternativeName>
        <fullName evidence="11">Multidrug-efflux transporter</fullName>
    </alternativeName>
</protein>
<gene>
    <name evidence="13" type="ORF">CRM96_06935</name>
</gene>
<comment type="function">
    <text evidence="1">Multidrug efflux pump.</text>
</comment>
<dbReference type="GO" id="GO:0006811">
    <property type="term" value="P:monoatomic ion transport"/>
    <property type="evidence" value="ECO:0007669"/>
    <property type="project" value="UniProtKB-KW"/>
</dbReference>
<feature type="transmembrane region" description="Helical" evidence="12">
    <location>
        <begin position="285"/>
        <end position="305"/>
    </location>
</feature>
<evidence type="ECO:0000256" key="8">
    <source>
        <dbReference type="ARBA" id="ARBA00022989"/>
    </source>
</evidence>
<evidence type="ECO:0000256" key="9">
    <source>
        <dbReference type="ARBA" id="ARBA00023065"/>
    </source>
</evidence>
<dbReference type="GO" id="GO:0042910">
    <property type="term" value="F:xenobiotic transmembrane transporter activity"/>
    <property type="evidence" value="ECO:0007669"/>
    <property type="project" value="InterPro"/>
</dbReference>
<dbReference type="PANTHER" id="PTHR43298:SF4">
    <property type="entry name" value="DRUG_SODIUM ANTIPORTER"/>
    <property type="match status" value="1"/>
</dbReference>
<evidence type="ECO:0000256" key="5">
    <source>
        <dbReference type="ARBA" id="ARBA00022449"/>
    </source>
</evidence>
<name>A0AB36S7B1_9ENTE</name>
<keyword evidence="9" id="KW-0406">Ion transport</keyword>